<reference evidence="1" key="1">
    <citation type="submission" date="2022-12" db="EMBL/GenBank/DDBJ databases">
        <title>Genome Sequence of Lasiodiplodia mahajangana.</title>
        <authorList>
            <person name="Buettner E."/>
        </authorList>
    </citation>
    <scope>NUCLEOTIDE SEQUENCE</scope>
    <source>
        <strain evidence="1">VT137</strain>
    </source>
</reference>
<sequence>MQHIDHLRSNFQACLKDHLSTADAIFCTTGATEPLFPADYVLAEGKERHPYISAVGSWQPDMIELDPELLRKISKGIAPGSKAGSLLVDDREGILHHSGEAPRSKIGAEHLVEIGEVEGLPLNQRDEESLQYWMRDGLLVYKSVGVGLTDLAASTAILGIARERGLGTTISQF</sequence>
<accession>A0ACC2JU15</accession>
<name>A0ACC2JU15_9PEZI</name>
<protein>
    <submittedName>
        <fullName evidence="1">Uncharacterized protein</fullName>
    </submittedName>
</protein>
<dbReference type="Proteomes" id="UP001153332">
    <property type="component" value="Unassembled WGS sequence"/>
</dbReference>
<organism evidence="1 2">
    <name type="scientific">Lasiodiplodia mahajangana</name>
    <dbReference type="NCBI Taxonomy" id="1108764"/>
    <lineage>
        <taxon>Eukaryota</taxon>
        <taxon>Fungi</taxon>
        <taxon>Dikarya</taxon>
        <taxon>Ascomycota</taxon>
        <taxon>Pezizomycotina</taxon>
        <taxon>Dothideomycetes</taxon>
        <taxon>Dothideomycetes incertae sedis</taxon>
        <taxon>Botryosphaeriales</taxon>
        <taxon>Botryosphaeriaceae</taxon>
        <taxon>Lasiodiplodia</taxon>
    </lineage>
</organism>
<comment type="caution">
    <text evidence="1">The sequence shown here is derived from an EMBL/GenBank/DDBJ whole genome shotgun (WGS) entry which is preliminary data.</text>
</comment>
<evidence type="ECO:0000313" key="2">
    <source>
        <dbReference type="Proteomes" id="UP001153332"/>
    </source>
</evidence>
<proteinExistence type="predicted"/>
<gene>
    <name evidence="1" type="ORF">O1611_g2677</name>
</gene>
<keyword evidence="2" id="KW-1185">Reference proteome</keyword>
<dbReference type="EMBL" id="JAPUUL010000391">
    <property type="protein sequence ID" value="KAJ8130950.1"/>
    <property type="molecule type" value="Genomic_DNA"/>
</dbReference>
<evidence type="ECO:0000313" key="1">
    <source>
        <dbReference type="EMBL" id="KAJ8130950.1"/>
    </source>
</evidence>